<name>A0AA37HW66_SEGBR</name>
<dbReference type="InterPro" id="IPR036259">
    <property type="entry name" value="MFS_trans_sf"/>
</dbReference>
<dbReference type="InterPro" id="IPR020846">
    <property type="entry name" value="MFS_dom"/>
</dbReference>
<keyword evidence="1 4" id="KW-0812">Transmembrane</keyword>
<feature type="transmembrane region" description="Helical" evidence="4">
    <location>
        <begin position="178"/>
        <end position="197"/>
    </location>
</feature>
<feature type="transmembrane region" description="Helical" evidence="4">
    <location>
        <begin position="273"/>
        <end position="291"/>
    </location>
</feature>
<accession>A0AA37HW66</accession>
<proteinExistence type="predicted"/>
<dbReference type="Proteomes" id="UP000216189">
    <property type="component" value="Unassembled WGS sequence"/>
</dbReference>
<dbReference type="PANTHER" id="PTHR23531">
    <property type="entry name" value="QUINOLENE RESISTANCE PROTEIN NORA"/>
    <property type="match status" value="1"/>
</dbReference>
<evidence type="ECO:0000256" key="2">
    <source>
        <dbReference type="ARBA" id="ARBA00022989"/>
    </source>
</evidence>
<evidence type="ECO:0000313" key="8">
    <source>
        <dbReference type="Proteomes" id="UP000216189"/>
    </source>
</evidence>
<feature type="transmembrane region" description="Helical" evidence="4">
    <location>
        <begin position="360"/>
        <end position="380"/>
    </location>
</feature>
<dbReference type="SUPFAM" id="SSF103473">
    <property type="entry name" value="MFS general substrate transporter"/>
    <property type="match status" value="1"/>
</dbReference>
<evidence type="ECO:0000256" key="1">
    <source>
        <dbReference type="ARBA" id="ARBA00022692"/>
    </source>
</evidence>
<keyword evidence="3 4" id="KW-0472">Membrane</keyword>
<evidence type="ECO:0000256" key="4">
    <source>
        <dbReference type="SAM" id="Phobius"/>
    </source>
</evidence>
<dbReference type="Pfam" id="PF07690">
    <property type="entry name" value="MFS_1"/>
    <property type="match status" value="1"/>
</dbReference>
<feature type="domain" description="Major facilitator superfamily (MFS) profile" evidence="5">
    <location>
        <begin position="178"/>
        <end position="390"/>
    </location>
</feature>
<reference evidence="7 8" key="1">
    <citation type="submission" date="2017-08" db="EMBL/GenBank/DDBJ databases">
        <title>Comparative genomics of non-oral Prevotella species.</title>
        <authorList>
            <person name="Accetto T."/>
            <person name="Nograsek B."/>
            <person name="Avgustin G."/>
        </authorList>
    </citation>
    <scope>NUCLEOTIDE SEQUENCE [LARGE SCALE GENOMIC DNA]</scope>
    <source>
        <strain evidence="7 8">TC1-1</strain>
    </source>
</reference>
<evidence type="ECO:0000256" key="3">
    <source>
        <dbReference type="ARBA" id="ARBA00023136"/>
    </source>
</evidence>
<comment type="caution">
    <text evidence="6">The sequence shown here is derived from an EMBL/GenBank/DDBJ whole genome shotgun (WGS) entry which is preliminary data.</text>
</comment>
<dbReference type="RefSeq" id="WP_006281112.1">
    <property type="nucleotide sequence ID" value="NZ_BPTR01000001.1"/>
</dbReference>
<feature type="transmembrane region" description="Helical" evidence="4">
    <location>
        <begin position="111"/>
        <end position="139"/>
    </location>
</feature>
<feature type="transmembrane region" description="Helical" evidence="4">
    <location>
        <begin position="50"/>
        <end position="70"/>
    </location>
</feature>
<feature type="transmembrane region" description="Helical" evidence="4">
    <location>
        <begin position="335"/>
        <end position="354"/>
    </location>
</feature>
<feature type="transmembrane region" description="Helical" evidence="4">
    <location>
        <begin position="303"/>
        <end position="323"/>
    </location>
</feature>
<dbReference type="PANTHER" id="PTHR23531:SF1">
    <property type="entry name" value="QUINOLENE RESISTANCE PROTEIN NORA"/>
    <property type="match status" value="1"/>
</dbReference>
<dbReference type="AlphaFoldDB" id="A0AA37HW66"/>
<evidence type="ECO:0000259" key="5">
    <source>
        <dbReference type="PROSITE" id="PS50850"/>
    </source>
</evidence>
<reference evidence="6" key="2">
    <citation type="submission" date="2021-08" db="EMBL/GenBank/DDBJ databases">
        <title>Prevotella lacticifex sp. nov., isolated from rumen of cow.</title>
        <authorList>
            <person name="Shinkai T."/>
            <person name="Ikeyama N."/>
            <person name="Kumagai M."/>
            <person name="Ohmori H."/>
            <person name="Sakamoto M."/>
            <person name="Ohkuma M."/>
            <person name="Mitsumori M."/>
        </authorList>
    </citation>
    <scope>NUCLEOTIDE SEQUENCE</scope>
    <source>
        <strain evidence="6">DSM 11371</strain>
    </source>
</reference>
<feature type="transmembrane region" description="Helical" evidence="4">
    <location>
        <begin position="21"/>
        <end position="44"/>
    </location>
</feature>
<dbReference type="EMBL" id="NPJF01000050">
    <property type="protein sequence ID" value="OYP54076.1"/>
    <property type="molecule type" value="Genomic_DNA"/>
</dbReference>
<keyword evidence="8" id="KW-1185">Reference proteome</keyword>
<dbReference type="GO" id="GO:0022857">
    <property type="term" value="F:transmembrane transporter activity"/>
    <property type="evidence" value="ECO:0007669"/>
    <property type="project" value="InterPro"/>
</dbReference>
<protein>
    <submittedName>
        <fullName evidence="6">MFS transporter</fullName>
    </submittedName>
</protein>
<dbReference type="Gene3D" id="1.20.1250.20">
    <property type="entry name" value="MFS general substrate transporter like domains"/>
    <property type="match status" value="1"/>
</dbReference>
<dbReference type="EMBL" id="BPTR01000001">
    <property type="protein sequence ID" value="GJG26777.1"/>
    <property type="molecule type" value="Genomic_DNA"/>
</dbReference>
<dbReference type="GeneID" id="72480168"/>
<keyword evidence="2 4" id="KW-1133">Transmembrane helix</keyword>
<evidence type="ECO:0000313" key="7">
    <source>
        <dbReference type="EMBL" id="OYP54076.1"/>
    </source>
</evidence>
<organism evidence="6 9">
    <name type="scientific">Segatella bryantii</name>
    <name type="common">Prevotella bryantii</name>
    <dbReference type="NCBI Taxonomy" id="77095"/>
    <lineage>
        <taxon>Bacteria</taxon>
        <taxon>Pseudomonadati</taxon>
        <taxon>Bacteroidota</taxon>
        <taxon>Bacteroidia</taxon>
        <taxon>Bacteroidales</taxon>
        <taxon>Prevotellaceae</taxon>
        <taxon>Segatella</taxon>
    </lineage>
</organism>
<dbReference type="PROSITE" id="PS50850">
    <property type="entry name" value="MFS"/>
    <property type="match status" value="1"/>
</dbReference>
<feature type="transmembrane region" description="Helical" evidence="4">
    <location>
        <begin position="217"/>
        <end position="239"/>
    </location>
</feature>
<dbReference type="InterPro" id="IPR011701">
    <property type="entry name" value="MFS"/>
</dbReference>
<evidence type="ECO:0000313" key="6">
    <source>
        <dbReference type="EMBL" id="GJG26777.1"/>
    </source>
</evidence>
<dbReference type="Proteomes" id="UP000887043">
    <property type="component" value="Unassembled WGS sequence"/>
</dbReference>
<feature type="transmembrane region" description="Helical" evidence="4">
    <location>
        <begin position="82"/>
        <end position="99"/>
    </location>
</feature>
<gene>
    <name evidence="7" type="ORF">CIK91_09595</name>
    <name evidence="6" type="ORF">PRRU23_04770</name>
</gene>
<sequence>MDTQNTPIHINLWHNDFWKLTLANLLLSVSVYMLMVGIPFNMIANDYSRWQVGMVMGVFGIGIFLFGGFMSRWVQVHRRNRVCQLAILGVIISIAGLYYQDTTPANRLDYYIYLGLRLFMGACYGLATMVMTSTLIIDICESFQRTEANHATAWFSRMAMSIGPVVGFAILHKLDYNTLLVVAIGCAVASLFLMSLVKFPFKAPGENLSIFSLDRFFLPNAIPLFLVTMLVTATMGLMFSTITTTSFYGMLMVGFLLALLAERFVFVNAELKSEAISGLIAISSAFLLLLFHPDSMAYRIAPVLTGFGLGIIGSRFLLFFIKLSKHCQRGSSQSMFFLAWEFGIALGLFGGYSILSSTRLILSVGVSFAVITLIIYNFILHPWYMKNKNR</sequence>
<feature type="transmembrane region" description="Helical" evidence="4">
    <location>
        <begin position="245"/>
        <end position="266"/>
    </location>
</feature>
<evidence type="ECO:0000313" key="9">
    <source>
        <dbReference type="Proteomes" id="UP000887043"/>
    </source>
</evidence>
<dbReference type="InterPro" id="IPR052714">
    <property type="entry name" value="MFS_Exporter"/>
</dbReference>